<comment type="caution">
    <text evidence="1">The sequence shown here is derived from an EMBL/GenBank/DDBJ whole genome shotgun (WGS) entry which is preliminary data.</text>
</comment>
<protein>
    <submittedName>
        <fullName evidence="1">Uncharacterized protein</fullName>
    </submittedName>
</protein>
<name>A0A326RRS3_9BACT</name>
<keyword evidence="2" id="KW-1185">Reference proteome</keyword>
<sequence>MNEEEHQFQILHLKGNITKKTYSKLLAVIVGGGAAKNDKFHLQTIQTH</sequence>
<dbReference type="AlphaFoldDB" id="A0A326RRS3"/>
<gene>
    <name evidence="1" type="ORF">CLV31_107135</name>
</gene>
<organism evidence="1 2">
    <name type="scientific">Algoriphagus aquaeductus</name>
    <dbReference type="NCBI Taxonomy" id="475299"/>
    <lineage>
        <taxon>Bacteria</taxon>
        <taxon>Pseudomonadati</taxon>
        <taxon>Bacteroidota</taxon>
        <taxon>Cytophagia</taxon>
        <taxon>Cytophagales</taxon>
        <taxon>Cyclobacteriaceae</taxon>
        <taxon>Algoriphagus</taxon>
    </lineage>
</organism>
<proteinExistence type="predicted"/>
<accession>A0A326RRS3</accession>
<reference evidence="1 2" key="1">
    <citation type="submission" date="2018-06" db="EMBL/GenBank/DDBJ databases">
        <title>Genomic Encyclopedia of Archaeal and Bacterial Type Strains, Phase II (KMG-II): from individual species to whole genera.</title>
        <authorList>
            <person name="Goeker M."/>
        </authorList>
    </citation>
    <scope>NUCLEOTIDE SEQUENCE [LARGE SCALE GENOMIC DNA]</scope>
    <source>
        <strain evidence="1 2">T4</strain>
    </source>
</reference>
<evidence type="ECO:0000313" key="2">
    <source>
        <dbReference type="Proteomes" id="UP000248917"/>
    </source>
</evidence>
<dbReference type="EMBL" id="QKTX01000007">
    <property type="protein sequence ID" value="PZV83183.1"/>
    <property type="molecule type" value="Genomic_DNA"/>
</dbReference>
<evidence type="ECO:0000313" key="1">
    <source>
        <dbReference type="EMBL" id="PZV83183.1"/>
    </source>
</evidence>
<dbReference type="Proteomes" id="UP000248917">
    <property type="component" value="Unassembled WGS sequence"/>
</dbReference>